<evidence type="ECO:0000313" key="3">
    <source>
        <dbReference type="Proteomes" id="UP000001424"/>
    </source>
</evidence>
<keyword evidence="1" id="KW-0472">Membrane</keyword>
<keyword evidence="1" id="KW-1133">Transmembrane helix</keyword>
<gene>
    <name evidence="2" type="ordered locus">CV_1058</name>
</gene>
<organism evidence="2 3">
    <name type="scientific">Chromobacterium violaceum (strain ATCC 12472 / DSM 30191 / JCM 1249 / CCUG 213 / NBRC 12614 / NCIMB 9131 / NCTC 9757 / MK)</name>
    <dbReference type="NCBI Taxonomy" id="243365"/>
    <lineage>
        <taxon>Bacteria</taxon>
        <taxon>Pseudomonadati</taxon>
        <taxon>Pseudomonadota</taxon>
        <taxon>Betaproteobacteria</taxon>
        <taxon>Neisseriales</taxon>
        <taxon>Chromobacteriaceae</taxon>
        <taxon>Chromobacterium</taxon>
    </lineage>
</organism>
<reference evidence="2 3" key="1">
    <citation type="journal article" date="2003" name="Proc. Natl. Acad. Sci. U.S.A.">
        <title>The complete genome sequence of Chromobacterium violaceum reveals remarkable and exploitable bacterial adaptability.</title>
        <authorList>
            <person name="Vasconcelos A.T.R."/>
            <person name="de Almeida D.F."/>
            <person name="Almeida F.C."/>
            <person name="de Almeida L.G.P."/>
            <person name="de Almeida R."/>
            <person name="Goncalves J.A.A."/>
            <person name="Andrade E.M."/>
            <person name="Antonio R.V."/>
            <person name="Araripe J."/>
            <person name="de Araujo M.F.F."/>
            <person name="Filho S.A."/>
            <person name="Azevedo V."/>
            <person name="Batista A.J."/>
            <person name="Bataus L.A.M."/>
            <person name="Batista J.S."/>
            <person name="Belo A."/>
            <person name="vander Berg C."/>
            <person name="Blamey J."/>
            <person name="Bogo M."/>
            <person name="Bonato S."/>
            <person name="Bordignon J."/>
            <person name="Brito C.A."/>
            <person name="Brocchi M."/>
            <person name="Burity H.A."/>
            <person name="Camargo A.A."/>
            <person name="Cardoso D.D.P."/>
            <person name="Carneiro N.P."/>
            <person name="Carraro D.M."/>
            <person name="Carvalho C.M.B."/>
            <person name="Cascardo J.C.M."/>
            <person name="Cavada B.S."/>
            <person name="Chueire L.M.O."/>
            <person name="Pasa T.B.C."/>
            <person name="Duran N."/>
            <person name="Fagundes N."/>
            <person name="Falcao C.L."/>
            <person name="Fantinatti F."/>
            <person name="Farias I.P."/>
            <person name="Felipe M.S.S."/>
            <person name="Ferrari L.P."/>
            <person name="Ferro J.A."/>
            <person name="Ferro M.I.T."/>
            <person name="Franco G.R."/>
            <person name="Freitas N.S.A."/>
            <person name="Furlan L.R."/>
            <person name="Gazzinelli R.T."/>
            <person name="Gomes E.A."/>
            <person name="Goncalves P.R."/>
            <person name="Grangeiro T.B."/>
            <person name="Grattapaglia D."/>
            <person name="Grisard E.C."/>
            <person name="Guimaraes C.T."/>
            <person name="Hanna E.S."/>
            <person name="Hungria M."/>
            <person name="Jardim S.N."/>
            <person name="Laurino J."/>
            <person name="Leoi L.C.T."/>
            <person name="Fassarella L."/>
            <person name="Lima A."/>
            <person name="Loureiro M.F."/>
            <person name="Lyra M.C.P."/>
            <person name="Macedo M."/>
            <person name="Madeira H.M.F."/>
            <person name="Manfio G.P."/>
            <person name="Maranhao A.Q."/>
            <person name="Martins W.S."/>
            <person name="di Mauro S.M.Z."/>
            <person name="de Medeiros S.R.B."/>
            <person name="Meissner R.D.V."/>
            <person name="Menck C.F.M."/>
            <person name="Moreira M.A.M."/>
            <person name="Nascimento F.F."/>
            <person name="Nicolas M.F."/>
            <person name="Oliveira J.G."/>
            <person name="Oliveira S.C."/>
            <person name="Paixao R.F.C."/>
            <person name="Parente J.A."/>
            <person name="Pedrosa F.O."/>
            <person name="Pena S.J.D."/>
            <person name="Perreira J.O."/>
            <person name="Perreira M."/>
            <person name="Pinto L.S.R.C."/>
            <person name="Pinto L.S."/>
            <person name="Porto J.I.R."/>
            <person name="Potrich D.P."/>
            <person name="Neto C.E.R."/>
            <person name="Reis A.M.M."/>
            <person name="Rigo L.U."/>
            <person name="Rondinelli E."/>
            <person name="dos Santos E.B.P."/>
            <person name="Santos F.R."/>
            <person name="Schneider M.P.C."/>
            <person name="Seuanez H.N."/>
            <person name="Silva A.M.R."/>
            <person name="da Silva A.L.C."/>
            <person name="Silva D.W."/>
            <person name="Silva R."/>
            <person name="Simoes I.C."/>
            <person name="Simon D."/>
            <person name="Soares C.M.A."/>
            <person name="Soares R.B.A."/>
            <person name="Souza E.M."/>
            <person name="Souza K.R.L."/>
            <person name="Souza R.C."/>
            <person name="Steffens M.B.R."/>
            <person name="Steindel M."/>
            <person name="Teixeira S.R."/>
            <person name="Urmenyi T."/>
            <person name="Vettore A."/>
            <person name="Wassem R."/>
            <person name="Zaha A."/>
            <person name="Simpson A.J.G."/>
        </authorList>
    </citation>
    <scope>NUCLEOTIDE SEQUENCE [LARGE SCALE GENOMIC DNA]</scope>
    <source>
        <strain evidence="3">ATCC 12472 / DSM 30191 / JCM 1249 / NBRC 12614 / NCIMB 9131 / NCTC 9757</strain>
    </source>
</reference>
<evidence type="ECO:0000256" key="1">
    <source>
        <dbReference type="SAM" id="Phobius"/>
    </source>
</evidence>
<dbReference type="STRING" id="243365.CV_1058"/>
<dbReference type="KEGG" id="cvi:CV_1058"/>
<dbReference type="HOGENOM" id="CLU_1739275_0_0_4"/>
<dbReference type="AlphaFoldDB" id="Q7NZ64"/>
<accession>Q7NZ64</accession>
<dbReference type="eggNOG" id="ENOG5033Y0Y">
    <property type="taxonomic scope" value="Bacteria"/>
</dbReference>
<dbReference type="Proteomes" id="UP000001424">
    <property type="component" value="Chromosome"/>
</dbReference>
<feature type="transmembrane region" description="Helical" evidence="1">
    <location>
        <begin position="20"/>
        <end position="39"/>
    </location>
</feature>
<sequence length="187" mass="21733">MAACWTRRINSRARWIASEVRPLCCYVWLLIYIYLKVMFNPREELADLESKMDIARDCGCVRLLEIYSSKLINEVGWLFSQLPMHGINQSIKLHKIDEGEAKEQFVYLMTHDMAHSIDLMPMKMAEFFWGEILDRIIEPAEFLTNTKGMHNFNWAGSYDPATSATFDSCLIIKNSRKAVIVVIEDED</sequence>
<proteinExistence type="predicted"/>
<dbReference type="EMBL" id="AE016825">
    <property type="protein sequence ID" value="AAQ58733.1"/>
    <property type="molecule type" value="Genomic_DNA"/>
</dbReference>
<name>Q7NZ64_CHRVO</name>
<protein>
    <submittedName>
        <fullName evidence="2">Uncharacterized protein</fullName>
    </submittedName>
</protein>
<keyword evidence="3" id="KW-1185">Reference proteome</keyword>
<keyword evidence="1" id="KW-0812">Transmembrane</keyword>
<evidence type="ECO:0000313" key="2">
    <source>
        <dbReference type="EMBL" id="AAQ58733.1"/>
    </source>
</evidence>